<evidence type="ECO:0000313" key="7">
    <source>
        <dbReference type="Proteomes" id="UP001596461"/>
    </source>
</evidence>
<evidence type="ECO:0000256" key="2">
    <source>
        <dbReference type="ARBA" id="ARBA00022692"/>
    </source>
</evidence>
<evidence type="ECO:0000256" key="4">
    <source>
        <dbReference type="ARBA" id="ARBA00023136"/>
    </source>
</evidence>
<comment type="caution">
    <text evidence="6">The sequence shown here is derived from an EMBL/GenBank/DDBJ whole genome shotgun (WGS) entry which is preliminary data.</text>
</comment>
<protein>
    <submittedName>
        <fullName evidence="6">Uncharacterized protein</fullName>
    </submittedName>
</protein>
<dbReference type="AlphaFoldDB" id="A0ABD5WCJ2"/>
<feature type="transmembrane region" description="Helical" evidence="5">
    <location>
        <begin position="128"/>
        <end position="149"/>
    </location>
</feature>
<comment type="subcellular location">
    <subcellularLocation>
        <location evidence="1">Membrane</location>
        <topology evidence="1">Multi-pass membrane protein</topology>
    </subcellularLocation>
</comment>
<keyword evidence="2 5" id="KW-0812">Transmembrane</keyword>
<proteinExistence type="predicted"/>
<accession>A0ABD5WCJ2</accession>
<feature type="transmembrane region" description="Helical" evidence="5">
    <location>
        <begin position="61"/>
        <end position="78"/>
    </location>
</feature>
<feature type="transmembrane region" description="Helical" evidence="5">
    <location>
        <begin position="27"/>
        <end position="49"/>
    </location>
</feature>
<keyword evidence="4 5" id="KW-0472">Membrane</keyword>
<reference evidence="6 7" key="1">
    <citation type="journal article" date="2019" name="Int. J. Syst. Evol. Microbiol.">
        <title>The Global Catalogue of Microorganisms (GCM) 10K type strain sequencing project: providing services to taxonomists for standard genome sequencing and annotation.</title>
        <authorList>
            <consortium name="The Broad Institute Genomics Platform"/>
            <consortium name="The Broad Institute Genome Sequencing Center for Infectious Disease"/>
            <person name="Wu L."/>
            <person name="Ma J."/>
        </authorList>
    </citation>
    <scope>NUCLEOTIDE SEQUENCE [LARGE SCALE GENOMIC DNA]</scope>
    <source>
        <strain evidence="6 7">DT31</strain>
    </source>
</reference>
<evidence type="ECO:0000256" key="3">
    <source>
        <dbReference type="ARBA" id="ARBA00022989"/>
    </source>
</evidence>
<sequence>MSEADTPLWRAALEPATASYGTRREQLVAALVVGTVAGVVAGTAMYSVRQSAVAPGWTSDALSGALVLVSGALVKLLCQHLRTSLLALATAIVVGLGVAGATAVAPYLLLDISTLGGLALLPELRDVITLAILGQIPLQFIGFLLAIVYDGATA</sequence>
<keyword evidence="7" id="KW-1185">Reference proteome</keyword>
<dbReference type="RefSeq" id="WP_284031630.1">
    <property type="nucleotide sequence ID" value="NZ_CP126154.1"/>
</dbReference>
<organism evidence="6 7">
    <name type="scientific">Halobaculum lipolyticum</name>
    <dbReference type="NCBI Taxonomy" id="3032001"/>
    <lineage>
        <taxon>Archaea</taxon>
        <taxon>Methanobacteriati</taxon>
        <taxon>Methanobacteriota</taxon>
        <taxon>Stenosarchaea group</taxon>
        <taxon>Halobacteria</taxon>
        <taxon>Halobacteriales</taxon>
        <taxon>Haloferacaceae</taxon>
        <taxon>Halobaculum</taxon>
    </lineage>
</organism>
<evidence type="ECO:0000256" key="5">
    <source>
        <dbReference type="SAM" id="Phobius"/>
    </source>
</evidence>
<evidence type="ECO:0000313" key="6">
    <source>
        <dbReference type="EMBL" id="MFC7068243.1"/>
    </source>
</evidence>
<keyword evidence="3 5" id="KW-1133">Transmembrane helix</keyword>
<feature type="transmembrane region" description="Helical" evidence="5">
    <location>
        <begin position="85"/>
        <end position="108"/>
    </location>
</feature>
<dbReference type="GeneID" id="81126545"/>
<dbReference type="Proteomes" id="UP001596461">
    <property type="component" value="Unassembled WGS sequence"/>
</dbReference>
<dbReference type="EMBL" id="JBHTAH010000001">
    <property type="protein sequence ID" value="MFC7068243.1"/>
    <property type="molecule type" value="Genomic_DNA"/>
</dbReference>
<dbReference type="InterPro" id="IPR027469">
    <property type="entry name" value="Cation_efflux_TMD_sf"/>
</dbReference>
<dbReference type="GO" id="GO:0016020">
    <property type="term" value="C:membrane"/>
    <property type="evidence" value="ECO:0007669"/>
    <property type="project" value="UniProtKB-SubCell"/>
</dbReference>
<evidence type="ECO:0000256" key="1">
    <source>
        <dbReference type="ARBA" id="ARBA00004141"/>
    </source>
</evidence>
<dbReference type="SUPFAM" id="SSF161111">
    <property type="entry name" value="Cation efflux protein transmembrane domain-like"/>
    <property type="match status" value="1"/>
</dbReference>
<name>A0ABD5WCJ2_9EURY</name>
<gene>
    <name evidence="6" type="ORF">ACFQL9_01190</name>
</gene>